<dbReference type="GO" id="GO:0050135">
    <property type="term" value="F:NADP+ nucleosidase activity"/>
    <property type="evidence" value="ECO:0007669"/>
    <property type="project" value="InterPro"/>
</dbReference>
<gene>
    <name evidence="2" type="ORF">CIK84_15425</name>
</gene>
<dbReference type="InterPro" id="IPR019302">
    <property type="entry name" value="CAP12/PCTIR_TIR_dom"/>
</dbReference>
<sequence>MTAEFFTPALRSKLARALGSNQYITHNDLGALWIEFAPEIEEPSVSKPKKALEIVKAITAKFDADHQFVKLVNTVYYEDPYGAERRNEGQEFDDLEKELERLGFILSDQSVALPATANSSPPEKPAQNWVASWRDTKANDSESSTPEWMKPWPRVNNINEISEERMQKLNLDPRRVFIVHGRDLDSKNTLERFLKHVDALPLTWTDARQLTNKPSPSTLEIVKAGLMNAQAVVVLFTPDDQARLDKQFVKPSDRSPEKELTGQARQNVILEAGMALAMDDQRTILVRKGFTRPISDIEGVHWIDLKDNWDDRQILLNALEAANVAVRRNVNIMDESIGSFENHVPKTSTV</sequence>
<dbReference type="RefSeq" id="WP_013350358.1">
    <property type="nucleotide sequence ID" value="NZ_JABUYH010000076.1"/>
</dbReference>
<dbReference type="GeneID" id="303187037"/>
<reference evidence="2 3" key="1">
    <citation type="journal article" date="2017" name="Elife">
        <title>Extensive horizontal gene transfer in cheese-associated bacteria.</title>
        <authorList>
            <person name="Bonham K.S."/>
            <person name="Wolfe B.E."/>
            <person name="Dutton R.J."/>
        </authorList>
    </citation>
    <scope>NUCLEOTIDE SEQUENCE [LARGE SCALE GENOMIC DNA]</scope>
    <source>
        <strain evidence="2 3">JB182</strain>
    </source>
</reference>
<comment type="caution">
    <text evidence="2">The sequence shown here is derived from an EMBL/GenBank/DDBJ whole genome shotgun (WGS) entry which is preliminary data.</text>
</comment>
<feature type="domain" description="CD-NTase-associated protein 12/Pycsar effector protein TIR" evidence="1">
    <location>
        <begin position="175"/>
        <end position="306"/>
    </location>
</feature>
<protein>
    <recommendedName>
        <fullName evidence="1">CD-NTase-associated protein 12/Pycsar effector protein TIR domain-containing protein</fullName>
    </recommendedName>
</protein>
<name>A0A2N7RY21_9MICC</name>
<dbReference type="AlphaFoldDB" id="A0A2N7RY21"/>
<dbReference type="EMBL" id="PNQX01000003">
    <property type="protein sequence ID" value="PMQ18786.1"/>
    <property type="molecule type" value="Genomic_DNA"/>
</dbReference>
<evidence type="ECO:0000259" key="1">
    <source>
        <dbReference type="Pfam" id="PF10137"/>
    </source>
</evidence>
<evidence type="ECO:0000313" key="2">
    <source>
        <dbReference type="EMBL" id="PMQ18786.1"/>
    </source>
</evidence>
<evidence type="ECO:0000313" key="3">
    <source>
        <dbReference type="Proteomes" id="UP000235739"/>
    </source>
</evidence>
<organism evidence="2 3">
    <name type="scientific">Glutamicibacter arilaitensis</name>
    <dbReference type="NCBI Taxonomy" id="256701"/>
    <lineage>
        <taxon>Bacteria</taxon>
        <taxon>Bacillati</taxon>
        <taxon>Actinomycetota</taxon>
        <taxon>Actinomycetes</taxon>
        <taxon>Micrococcales</taxon>
        <taxon>Micrococcaceae</taxon>
        <taxon>Glutamicibacter</taxon>
    </lineage>
</organism>
<dbReference type="Proteomes" id="UP000235739">
    <property type="component" value="Unassembled WGS sequence"/>
</dbReference>
<proteinExistence type="predicted"/>
<accession>A0A2N7RY21</accession>
<dbReference type="Pfam" id="PF10137">
    <property type="entry name" value="CAP12-PCTIR_TIR"/>
    <property type="match status" value="1"/>
</dbReference>